<name>A0A9D4D358_DREPO</name>
<dbReference type="AlphaFoldDB" id="A0A9D4D358"/>
<protein>
    <submittedName>
        <fullName evidence="2">Uncharacterized protein</fullName>
    </submittedName>
</protein>
<accession>A0A9D4D358</accession>
<dbReference type="EMBL" id="JAIWYP010000011">
    <property type="protein sequence ID" value="KAH3737805.1"/>
    <property type="molecule type" value="Genomic_DNA"/>
</dbReference>
<keyword evidence="3" id="KW-1185">Reference proteome</keyword>
<proteinExistence type="predicted"/>
<feature type="region of interest" description="Disordered" evidence="1">
    <location>
        <begin position="24"/>
        <end position="57"/>
    </location>
</feature>
<reference evidence="2" key="1">
    <citation type="journal article" date="2019" name="bioRxiv">
        <title>The Genome of the Zebra Mussel, Dreissena polymorpha: A Resource for Invasive Species Research.</title>
        <authorList>
            <person name="McCartney M.A."/>
            <person name="Auch B."/>
            <person name="Kono T."/>
            <person name="Mallez S."/>
            <person name="Zhang Y."/>
            <person name="Obille A."/>
            <person name="Becker A."/>
            <person name="Abrahante J.E."/>
            <person name="Garbe J."/>
            <person name="Badalamenti J.P."/>
            <person name="Herman A."/>
            <person name="Mangelson H."/>
            <person name="Liachko I."/>
            <person name="Sullivan S."/>
            <person name="Sone E.D."/>
            <person name="Koren S."/>
            <person name="Silverstein K.A.T."/>
            <person name="Beckman K.B."/>
            <person name="Gohl D.M."/>
        </authorList>
    </citation>
    <scope>NUCLEOTIDE SEQUENCE</scope>
    <source>
        <strain evidence="2">Duluth1</strain>
        <tissue evidence="2">Whole animal</tissue>
    </source>
</reference>
<gene>
    <name evidence="2" type="ORF">DPMN_044400</name>
</gene>
<reference evidence="2" key="2">
    <citation type="submission" date="2020-11" db="EMBL/GenBank/DDBJ databases">
        <authorList>
            <person name="McCartney M.A."/>
            <person name="Auch B."/>
            <person name="Kono T."/>
            <person name="Mallez S."/>
            <person name="Becker A."/>
            <person name="Gohl D.M."/>
            <person name="Silverstein K.A.T."/>
            <person name="Koren S."/>
            <person name="Bechman K.B."/>
            <person name="Herman A."/>
            <person name="Abrahante J.E."/>
            <person name="Garbe J."/>
        </authorList>
    </citation>
    <scope>NUCLEOTIDE SEQUENCE</scope>
    <source>
        <strain evidence="2">Duluth1</strain>
        <tissue evidence="2">Whole animal</tissue>
    </source>
</reference>
<organism evidence="2 3">
    <name type="scientific">Dreissena polymorpha</name>
    <name type="common">Zebra mussel</name>
    <name type="synonym">Mytilus polymorpha</name>
    <dbReference type="NCBI Taxonomy" id="45954"/>
    <lineage>
        <taxon>Eukaryota</taxon>
        <taxon>Metazoa</taxon>
        <taxon>Spiralia</taxon>
        <taxon>Lophotrochozoa</taxon>
        <taxon>Mollusca</taxon>
        <taxon>Bivalvia</taxon>
        <taxon>Autobranchia</taxon>
        <taxon>Heteroconchia</taxon>
        <taxon>Euheterodonta</taxon>
        <taxon>Imparidentia</taxon>
        <taxon>Neoheterodontei</taxon>
        <taxon>Myida</taxon>
        <taxon>Dreissenoidea</taxon>
        <taxon>Dreissenidae</taxon>
        <taxon>Dreissena</taxon>
    </lineage>
</organism>
<evidence type="ECO:0000313" key="3">
    <source>
        <dbReference type="Proteomes" id="UP000828390"/>
    </source>
</evidence>
<evidence type="ECO:0000313" key="2">
    <source>
        <dbReference type="EMBL" id="KAH3737805.1"/>
    </source>
</evidence>
<evidence type="ECO:0000256" key="1">
    <source>
        <dbReference type="SAM" id="MobiDB-lite"/>
    </source>
</evidence>
<sequence length="79" mass="9190">MTANDPPVVIECPGWQRLSERPYQREMVAHSSSDDGLTPEELNRDKRKTNTSNTLDETRLFMTDSYINGNEERKNENIF</sequence>
<comment type="caution">
    <text evidence="2">The sequence shown here is derived from an EMBL/GenBank/DDBJ whole genome shotgun (WGS) entry which is preliminary data.</text>
</comment>
<dbReference type="Proteomes" id="UP000828390">
    <property type="component" value="Unassembled WGS sequence"/>
</dbReference>